<keyword evidence="11" id="KW-1185">Reference proteome</keyword>
<comment type="catalytic activity">
    <reaction evidence="1">
        <text>ATP + protein L-histidine = ADP + protein N-phospho-L-histidine.</text>
        <dbReference type="EC" id="2.7.13.3"/>
    </reaction>
</comment>
<feature type="coiled-coil region" evidence="6">
    <location>
        <begin position="235"/>
        <end position="262"/>
    </location>
</feature>
<dbReference type="InterPro" id="IPR000014">
    <property type="entry name" value="PAS"/>
</dbReference>
<dbReference type="Gene3D" id="1.10.287.130">
    <property type="match status" value="1"/>
</dbReference>
<feature type="domain" description="Histidine kinase" evidence="7">
    <location>
        <begin position="512"/>
        <end position="727"/>
    </location>
</feature>
<dbReference type="InterPro" id="IPR013656">
    <property type="entry name" value="PAS_4"/>
</dbReference>
<dbReference type="PROSITE" id="PS50112">
    <property type="entry name" value="PAS"/>
    <property type="match status" value="4"/>
</dbReference>
<evidence type="ECO:0000256" key="2">
    <source>
        <dbReference type="ARBA" id="ARBA00012438"/>
    </source>
</evidence>
<evidence type="ECO:0000256" key="5">
    <source>
        <dbReference type="ARBA" id="ARBA00022777"/>
    </source>
</evidence>
<dbReference type="SUPFAM" id="SSF47384">
    <property type="entry name" value="Homodimeric domain of signal transducing histidine kinase"/>
    <property type="match status" value="1"/>
</dbReference>
<dbReference type="InterPro" id="IPR004358">
    <property type="entry name" value="Sig_transdc_His_kin-like_C"/>
</dbReference>
<accession>A0ABW3SV28</accession>
<dbReference type="InterPro" id="IPR001610">
    <property type="entry name" value="PAC"/>
</dbReference>
<dbReference type="Pfam" id="PF00989">
    <property type="entry name" value="PAS"/>
    <property type="match status" value="1"/>
</dbReference>
<feature type="domain" description="PAS" evidence="8">
    <location>
        <begin position="7"/>
        <end position="77"/>
    </location>
</feature>
<evidence type="ECO:0000259" key="7">
    <source>
        <dbReference type="PROSITE" id="PS50109"/>
    </source>
</evidence>
<dbReference type="InterPro" id="IPR036890">
    <property type="entry name" value="HATPase_C_sf"/>
</dbReference>
<evidence type="ECO:0000256" key="6">
    <source>
        <dbReference type="SAM" id="Coils"/>
    </source>
</evidence>
<dbReference type="SMART" id="SM00387">
    <property type="entry name" value="HATPase_c"/>
    <property type="match status" value="1"/>
</dbReference>
<evidence type="ECO:0000313" key="11">
    <source>
        <dbReference type="Proteomes" id="UP001597094"/>
    </source>
</evidence>
<feature type="domain" description="PAS" evidence="8">
    <location>
        <begin position="255"/>
        <end position="325"/>
    </location>
</feature>
<dbReference type="SMART" id="SM00086">
    <property type="entry name" value="PAC"/>
    <property type="match status" value="3"/>
</dbReference>
<evidence type="ECO:0000256" key="4">
    <source>
        <dbReference type="ARBA" id="ARBA00022679"/>
    </source>
</evidence>
<dbReference type="RefSeq" id="WP_377528794.1">
    <property type="nucleotide sequence ID" value="NZ_JBHTLD010000137.1"/>
</dbReference>
<dbReference type="InterPro" id="IPR052162">
    <property type="entry name" value="Sensor_kinase/Photoreceptor"/>
</dbReference>
<feature type="domain" description="PAS" evidence="8">
    <location>
        <begin position="132"/>
        <end position="201"/>
    </location>
</feature>
<keyword evidence="5" id="KW-0418">Kinase</keyword>
<dbReference type="Proteomes" id="UP001597094">
    <property type="component" value="Unassembled WGS sequence"/>
</dbReference>
<proteinExistence type="predicted"/>
<dbReference type="PRINTS" id="PR00344">
    <property type="entry name" value="BCTRLSENSOR"/>
</dbReference>
<dbReference type="Pfam" id="PF02518">
    <property type="entry name" value="HATPase_c"/>
    <property type="match status" value="1"/>
</dbReference>
<dbReference type="NCBIfam" id="TIGR00229">
    <property type="entry name" value="sensory_box"/>
    <property type="match status" value="4"/>
</dbReference>
<feature type="domain" description="PAS" evidence="8">
    <location>
        <begin position="368"/>
        <end position="439"/>
    </location>
</feature>
<dbReference type="CDD" id="cd00130">
    <property type="entry name" value="PAS"/>
    <property type="match status" value="3"/>
</dbReference>
<dbReference type="PROSITE" id="PS50109">
    <property type="entry name" value="HIS_KIN"/>
    <property type="match status" value="1"/>
</dbReference>
<dbReference type="SUPFAM" id="SSF55874">
    <property type="entry name" value="ATPase domain of HSP90 chaperone/DNA topoisomerase II/histidine kinase"/>
    <property type="match status" value="1"/>
</dbReference>
<dbReference type="Pfam" id="PF08447">
    <property type="entry name" value="PAS_3"/>
    <property type="match status" value="1"/>
</dbReference>
<keyword evidence="4" id="KW-0808">Transferase</keyword>
<evidence type="ECO:0000256" key="1">
    <source>
        <dbReference type="ARBA" id="ARBA00000085"/>
    </source>
</evidence>
<protein>
    <recommendedName>
        <fullName evidence="2">histidine kinase</fullName>
        <ecNumber evidence="2">2.7.13.3</ecNumber>
    </recommendedName>
</protein>
<dbReference type="Gene3D" id="3.30.450.20">
    <property type="entry name" value="PAS domain"/>
    <property type="match status" value="4"/>
</dbReference>
<dbReference type="Gene3D" id="3.30.565.10">
    <property type="entry name" value="Histidine kinase-like ATPase, C-terminal domain"/>
    <property type="match status" value="1"/>
</dbReference>
<evidence type="ECO:0000259" key="9">
    <source>
        <dbReference type="PROSITE" id="PS50113"/>
    </source>
</evidence>
<dbReference type="InterPro" id="IPR036097">
    <property type="entry name" value="HisK_dim/P_sf"/>
</dbReference>
<dbReference type="InterPro" id="IPR000700">
    <property type="entry name" value="PAS-assoc_C"/>
</dbReference>
<evidence type="ECO:0000256" key="3">
    <source>
        <dbReference type="ARBA" id="ARBA00022553"/>
    </source>
</evidence>
<dbReference type="InterPro" id="IPR013767">
    <property type="entry name" value="PAS_fold"/>
</dbReference>
<dbReference type="PANTHER" id="PTHR43304">
    <property type="entry name" value="PHYTOCHROME-LIKE PROTEIN CPH1"/>
    <property type="match status" value="1"/>
</dbReference>
<feature type="domain" description="PAC" evidence="9">
    <location>
        <begin position="442"/>
        <end position="494"/>
    </location>
</feature>
<keyword evidence="6" id="KW-0175">Coiled coil</keyword>
<comment type="caution">
    <text evidence="10">The sequence shown here is derived from an EMBL/GenBank/DDBJ whole genome shotgun (WGS) entry which is preliminary data.</text>
</comment>
<dbReference type="CDD" id="cd00082">
    <property type="entry name" value="HisKA"/>
    <property type="match status" value="1"/>
</dbReference>
<evidence type="ECO:0000313" key="10">
    <source>
        <dbReference type="EMBL" id="MFD1187385.1"/>
    </source>
</evidence>
<dbReference type="Pfam" id="PF08448">
    <property type="entry name" value="PAS_4"/>
    <property type="match status" value="1"/>
</dbReference>
<dbReference type="SMART" id="SM00091">
    <property type="entry name" value="PAS"/>
    <property type="match status" value="4"/>
</dbReference>
<dbReference type="SUPFAM" id="SSF55785">
    <property type="entry name" value="PYP-like sensor domain (PAS domain)"/>
    <property type="match status" value="4"/>
</dbReference>
<name>A0ABW3SV28_9BACT</name>
<sequence length="728" mass="81711">MTAQSHSPDFYEKLVLNSSEMITVLDADNIFSFVNMAVVGVLGYQPEELLGRSVLEFIHPDDVAFATDALAGITTGQSSLIPPFRYRAKSGNWIWTLITGSCFLEDPAVQGRIVVWRDVTEKEEAKQQLEASEAHYKSLIYNHPDAVFSLTLAGKIKTINNGFTKITGFTSEIINAPFTDLAHPTFFSKVTQALTDASNGKSSSIKGKIIDKSGSAVYLSLTIMPVIVGDSVTGIQGIGKDISQLKKSNEKLERQAERLNSIFESVTQPFIVIDKKWRYAYVNKIFTSGLGKDTSYFIGKSIWEIFPEAIGSRFYNECHEVVRTGRSAHFDEYIPMFDVTLTYNIYPFPDGITVFFMDITKQKEVESELQKLSLVASKTTNGVVLMDAEGKIEWVNDGFTKLTGYSKQEALGRIPSELLQGPGSDPEAEKRIRDSYKKGVPFSEEVLNFKKNGERFWMHFEITPIFDENGNLTSFVSIETDITELKKKEEEAAMLAKDLFAHNRDLEQFAYIVSHNLRTPVANILGLGSLLSTTERHTQQFEKALSLLNVSTLQLDAVIKDLNNILSVRNHALSVTDETVLLSQVIYEVIESLRDRLDSCHASITIAVQENLKIKATKPYVYSIFYNLLSNSIKYRSSDRPLHISISLEEREEYSIIRFADNGIGIDLHKAGQKLFMLYKRFHSHVEGRGIGLYMVKNQAEAMGWSIKVNSNPGQGTEFQLFLNAHTA</sequence>
<organism evidence="10 11">
    <name type="scientific">Pontibacter rugosus</name>
    <dbReference type="NCBI Taxonomy" id="1745966"/>
    <lineage>
        <taxon>Bacteria</taxon>
        <taxon>Pseudomonadati</taxon>
        <taxon>Bacteroidota</taxon>
        <taxon>Cytophagia</taxon>
        <taxon>Cytophagales</taxon>
        <taxon>Hymenobacteraceae</taxon>
        <taxon>Pontibacter</taxon>
    </lineage>
</organism>
<dbReference type="PROSITE" id="PS50113">
    <property type="entry name" value="PAC"/>
    <property type="match status" value="2"/>
</dbReference>
<gene>
    <name evidence="10" type="ORF">ACFQ2O_14300</name>
</gene>
<dbReference type="InterPro" id="IPR005467">
    <property type="entry name" value="His_kinase_dom"/>
</dbReference>
<reference evidence="11" key="1">
    <citation type="journal article" date="2019" name="Int. J. Syst. Evol. Microbiol.">
        <title>The Global Catalogue of Microorganisms (GCM) 10K type strain sequencing project: providing services to taxonomists for standard genome sequencing and annotation.</title>
        <authorList>
            <consortium name="The Broad Institute Genomics Platform"/>
            <consortium name="The Broad Institute Genome Sequencing Center for Infectious Disease"/>
            <person name="Wu L."/>
            <person name="Ma J."/>
        </authorList>
    </citation>
    <scope>NUCLEOTIDE SEQUENCE [LARGE SCALE GENOMIC DNA]</scope>
    <source>
        <strain evidence="11">JCM 31319</strain>
    </source>
</reference>
<dbReference type="PANTHER" id="PTHR43304:SF1">
    <property type="entry name" value="PAC DOMAIN-CONTAINING PROTEIN"/>
    <property type="match status" value="1"/>
</dbReference>
<dbReference type="InterPro" id="IPR035965">
    <property type="entry name" value="PAS-like_dom_sf"/>
</dbReference>
<keyword evidence="3" id="KW-0597">Phosphoprotein</keyword>
<dbReference type="Pfam" id="PF13426">
    <property type="entry name" value="PAS_9"/>
    <property type="match status" value="1"/>
</dbReference>
<dbReference type="Pfam" id="PF00512">
    <property type="entry name" value="HisKA"/>
    <property type="match status" value="1"/>
</dbReference>
<dbReference type="EMBL" id="JBHTLD010000137">
    <property type="protein sequence ID" value="MFD1187385.1"/>
    <property type="molecule type" value="Genomic_DNA"/>
</dbReference>
<dbReference type="InterPro" id="IPR003594">
    <property type="entry name" value="HATPase_dom"/>
</dbReference>
<dbReference type="SMART" id="SM00388">
    <property type="entry name" value="HisKA"/>
    <property type="match status" value="1"/>
</dbReference>
<evidence type="ECO:0000259" key="8">
    <source>
        <dbReference type="PROSITE" id="PS50112"/>
    </source>
</evidence>
<dbReference type="EC" id="2.7.13.3" evidence="2"/>
<dbReference type="InterPro" id="IPR013655">
    <property type="entry name" value="PAS_fold_3"/>
</dbReference>
<dbReference type="InterPro" id="IPR003661">
    <property type="entry name" value="HisK_dim/P_dom"/>
</dbReference>
<feature type="domain" description="PAC" evidence="9">
    <location>
        <begin position="203"/>
        <end position="254"/>
    </location>
</feature>